<accession>A0A915DBM4</accession>
<keyword evidence="1" id="KW-1185">Reference proteome</keyword>
<evidence type="ECO:0000313" key="2">
    <source>
        <dbReference type="WBParaSite" id="jg17525"/>
    </source>
</evidence>
<dbReference type="WBParaSite" id="jg17525">
    <property type="protein sequence ID" value="jg17525"/>
    <property type="gene ID" value="jg17525"/>
</dbReference>
<dbReference type="AlphaFoldDB" id="A0A915DBM4"/>
<sequence>MEPDDRIALAIVAARMAEKVLLVGTTVMNTWRKAALARHQFSLYESMKNVPVFAGTGEFKKLGLNSTKADNYKATPGQNQQKKHSSKLSKQLQRKVRASINVKNCLECIKLIFDPKIPSLQLIKQATLSWDTHLIERMLLC</sequence>
<protein>
    <submittedName>
        <fullName evidence="2">Uncharacterized protein</fullName>
    </submittedName>
</protein>
<proteinExistence type="predicted"/>
<reference evidence="2" key="1">
    <citation type="submission" date="2022-11" db="UniProtKB">
        <authorList>
            <consortium name="WormBaseParasite"/>
        </authorList>
    </citation>
    <scope>IDENTIFICATION</scope>
</reference>
<name>A0A915DBM4_9BILA</name>
<organism evidence="1 2">
    <name type="scientific">Ditylenchus dipsaci</name>
    <dbReference type="NCBI Taxonomy" id="166011"/>
    <lineage>
        <taxon>Eukaryota</taxon>
        <taxon>Metazoa</taxon>
        <taxon>Ecdysozoa</taxon>
        <taxon>Nematoda</taxon>
        <taxon>Chromadorea</taxon>
        <taxon>Rhabditida</taxon>
        <taxon>Tylenchina</taxon>
        <taxon>Tylenchomorpha</taxon>
        <taxon>Sphaerularioidea</taxon>
        <taxon>Anguinidae</taxon>
        <taxon>Anguininae</taxon>
        <taxon>Ditylenchus</taxon>
    </lineage>
</organism>
<dbReference type="Proteomes" id="UP000887574">
    <property type="component" value="Unplaced"/>
</dbReference>
<evidence type="ECO:0000313" key="1">
    <source>
        <dbReference type="Proteomes" id="UP000887574"/>
    </source>
</evidence>